<dbReference type="InterPro" id="IPR029058">
    <property type="entry name" value="AB_hydrolase_fold"/>
</dbReference>
<dbReference type="EMBL" id="JAMXQU010000004">
    <property type="protein sequence ID" value="MCO6159742.1"/>
    <property type="molecule type" value="Genomic_DNA"/>
</dbReference>
<keyword evidence="2" id="KW-1185">Reference proteome</keyword>
<reference evidence="1 2" key="1">
    <citation type="submission" date="2022-06" db="EMBL/GenBank/DDBJ databases">
        <title>Whole-genome of Asaia lannensis strain LMG 27011T.</title>
        <authorList>
            <person name="Sombolestani A."/>
        </authorList>
    </citation>
    <scope>NUCLEOTIDE SEQUENCE [LARGE SCALE GENOMIC DNA]</scope>
    <source>
        <strain evidence="1 2">NBRC 102526</strain>
    </source>
</reference>
<evidence type="ECO:0000313" key="1">
    <source>
        <dbReference type="EMBL" id="MCO6159742.1"/>
    </source>
</evidence>
<gene>
    <name evidence="1" type="ORF">NF685_06850</name>
</gene>
<dbReference type="SUPFAM" id="SSF49785">
    <property type="entry name" value="Galactose-binding domain-like"/>
    <property type="match status" value="1"/>
</dbReference>
<sequence length="432" mass="49129">MMEDNDNAVIEQIGRYTLSYYPSGTDSIVVVFASAGARLAGPIEEFKGSLRRYGISMLFVRDRYSSWYQEPEAEDMFRKAADMVSAYKNVAVLGESMGGSGALLFPRYCDNIDRTLAFSPLYSFGYPYNNFAAGWENDQTPQFWAFDTDSEAARETSVLMFGARQWQDAPHAGVYALEGYPVLMIKGAGHLVAAHLKKGTSENYLGQLLDLFLDFSLPFRAENVRSRLRPVIARYGLEERDWNFEAVMRRSHIRIQERGTLPAPSGCVDLALNRPTDQSSVWEHAAGKTTQEDSARAVEDILYEFFAFHTDLEDNPWWKVDLGANAEIEEIRIYNRIDDASERGLRFTIQIFEGRQWKTVFRKDNHDMFGGIDGTPFIWRPEGGLRTQHLRIRSLALEDYLHYQKIEIFGRRGVGVLREKTQVGGDLSGSSH</sequence>
<dbReference type="SUPFAM" id="SSF53474">
    <property type="entry name" value="alpha/beta-Hydrolases"/>
    <property type="match status" value="1"/>
</dbReference>
<dbReference type="Gene3D" id="2.60.120.260">
    <property type="entry name" value="Galactose-binding domain-like"/>
    <property type="match status" value="1"/>
</dbReference>
<organism evidence="1 2">
    <name type="scientific">Asaia lannensis NBRC 102526</name>
    <dbReference type="NCBI Taxonomy" id="1307926"/>
    <lineage>
        <taxon>Bacteria</taxon>
        <taxon>Pseudomonadati</taxon>
        <taxon>Pseudomonadota</taxon>
        <taxon>Alphaproteobacteria</taxon>
        <taxon>Acetobacterales</taxon>
        <taxon>Acetobacteraceae</taxon>
        <taxon>Asaia</taxon>
    </lineage>
</organism>
<evidence type="ECO:0000313" key="2">
    <source>
        <dbReference type="Proteomes" id="UP001523401"/>
    </source>
</evidence>
<comment type="caution">
    <text evidence="1">The sequence shown here is derived from an EMBL/GenBank/DDBJ whole genome shotgun (WGS) entry which is preliminary data.</text>
</comment>
<dbReference type="Gene3D" id="3.40.50.1820">
    <property type="entry name" value="alpha/beta hydrolase"/>
    <property type="match status" value="1"/>
</dbReference>
<dbReference type="InterPro" id="IPR008979">
    <property type="entry name" value="Galactose-bd-like_sf"/>
</dbReference>
<dbReference type="PANTHER" id="PTHR45713:SF6">
    <property type="entry name" value="F5_8 TYPE C DOMAIN-CONTAINING PROTEIN"/>
    <property type="match status" value="1"/>
</dbReference>
<name>A0ABT1CFV3_9PROT</name>
<dbReference type="PANTHER" id="PTHR45713">
    <property type="entry name" value="FTP DOMAIN-CONTAINING PROTEIN"/>
    <property type="match status" value="1"/>
</dbReference>
<dbReference type="InterPro" id="IPR051941">
    <property type="entry name" value="BG_Antigen-Binding_Lectin"/>
</dbReference>
<dbReference type="RefSeq" id="WP_222546717.1">
    <property type="nucleotide sequence ID" value="NZ_BAPW01000010.1"/>
</dbReference>
<accession>A0ABT1CFV3</accession>
<dbReference type="Proteomes" id="UP001523401">
    <property type="component" value="Unassembled WGS sequence"/>
</dbReference>
<dbReference type="Pfam" id="PF22633">
    <property type="entry name" value="F5_F8_type_C_2"/>
    <property type="match status" value="1"/>
</dbReference>
<proteinExistence type="predicted"/>
<protein>
    <submittedName>
        <fullName evidence="1">Discoidin domain-containing protein</fullName>
    </submittedName>
</protein>